<evidence type="ECO:0000313" key="1">
    <source>
        <dbReference type="EMBL" id="KGE77576.1"/>
    </source>
</evidence>
<gene>
    <name evidence="1" type="ORF">FP66_09035</name>
</gene>
<organism evidence="1 2">
    <name type="scientific">Halomonas salina</name>
    <dbReference type="NCBI Taxonomy" id="42565"/>
    <lineage>
        <taxon>Bacteria</taxon>
        <taxon>Pseudomonadati</taxon>
        <taxon>Pseudomonadota</taxon>
        <taxon>Gammaproteobacteria</taxon>
        <taxon>Oceanospirillales</taxon>
        <taxon>Halomonadaceae</taxon>
        <taxon>Halomonas</taxon>
    </lineage>
</organism>
<sequence>MGSHDLDESRRELLARVLQHGGVLAAPFGHAGEDSHESRGRADIAALEEAGHLVVQRDDEGRPSRLELTPSGYRVLGID</sequence>
<accession>A0ABR4WS85</accession>
<comment type="caution">
    <text evidence="1">The sequence shown here is derived from an EMBL/GenBank/DDBJ whole genome shotgun (WGS) entry which is preliminary data.</text>
</comment>
<evidence type="ECO:0000313" key="2">
    <source>
        <dbReference type="Proteomes" id="UP000029721"/>
    </source>
</evidence>
<dbReference type="RefSeq" id="WP_035597316.1">
    <property type="nucleotide sequence ID" value="NZ_JOKD01000036.1"/>
</dbReference>
<keyword evidence="2" id="KW-1185">Reference proteome</keyword>
<protein>
    <submittedName>
        <fullName evidence="1">Uncharacterized protein</fullName>
    </submittedName>
</protein>
<dbReference type="Proteomes" id="UP000029721">
    <property type="component" value="Unassembled WGS sequence"/>
</dbReference>
<name>A0ABR4WS85_9GAMM</name>
<proteinExistence type="predicted"/>
<dbReference type="EMBL" id="JOKD01000036">
    <property type="protein sequence ID" value="KGE77576.1"/>
    <property type="molecule type" value="Genomic_DNA"/>
</dbReference>
<reference evidence="1 2" key="1">
    <citation type="submission" date="2014-06" db="EMBL/GenBank/DDBJ databases">
        <title>Draft genome sequence of an extremely salt tolerant bacteria Halomonas salina/CIFRI 1.</title>
        <authorList>
            <person name="Behera B.D."/>
            <person name="Meena D.K."/>
            <person name="Das P."/>
            <person name="Maharana J."/>
            <person name="Paria P."/>
            <person name="Sharma A.P."/>
            <person name="Shamsudheen K.V."/>
            <person name="Rijit J."/>
            <person name="Dixit V."/>
            <person name="Verma A."/>
            <person name="Scaria V."/>
            <person name="Sivasubbu S."/>
        </authorList>
    </citation>
    <scope>NUCLEOTIDE SEQUENCE [LARGE SCALE GENOMIC DNA]</scope>
    <source>
        <strain evidence="1 2">CIFRI 1</strain>
    </source>
</reference>